<dbReference type="SUPFAM" id="SSF53623">
    <property type="entry name" value="MurD-like peptide ligases, catalytic domain"/>
    <property type="match status" value="1"/>
</dbReference>
<evidence type="ECO:0000256" key="2">
    <source>
        <dbReference type="ARBA" id="ARBA00004752"/>
    </source>
</evidence>
<comment type="subcellular location">
    <subcellularLocation>
        <location evidence="1 9 10">Cytoplasm</location>
    </subcellularLocation>
</comment>
<dbReference type="RefSeq" id="WP_091769796.1">
    <property type="nucleotide sequence ID" value="NZ_FNHG01000009.1"/>
</dbReference>
<evidence type="ECO:0000256" key="9">
    <source>
        <dbReference type="HAMAP-Rule" id="MF_00639"/>
    </source>
</evidence>
<evidence type="ECO:0000256" key="5">
    <source>
        <dbReference type="ARBA" id="ARBA00022618"/>
    </source>
</evidence>
<keyword evidence="9 10" id="KW-0133">Cell shape</keyword>
<dbReference type="GO" id="GO:0071555">
    <property type="term" value="P:cell wall organization"/>
    <property type="evidence" value="ECO:0007669"/>
    <property type="project" value="UniProtKB-KW"/>
</dbReference>
<dbReference type="InterPro" id="IPR013221">
    <property type="entry name" value="Mur_ligase_cen"/>
</dbReference>
<dbReference type="Gene3D" id="3.90.190.20">
    <property type="entry name" value="Mur ligase, C-terminal domain"/>
    <property type="match status" value="1"/>
</dbReference>
<keyword evidence="3 9" id="KW-0963">Cytoplasm</keyword>
<evidence type="ECO:0000259" key="11">
    <source>
        <dbReference type="Pfam" id="PF02875"/>
    </source>
</evidence>
<dbReference type="InterPro" id="IPR036565">
    <property type="entry name" value="Mur-like_cat_sf"/>
</dbReference>
<accession>A0A1G9SE62</accession>
<dbReference type="AlphaFoldDB" id="A0A1G9SE62"/>
<dbReference type="OrthoDB" id="9809796at2"/>
<keyword evidence="9 10" id="KW-0573">Peptidoglycan synthesis</keyword>
<dbReference type="InterPro" id="IPR005762">
    <property type="entry name" value="MurD"/>
</dbReference>
<dbReference type="PANTHER" id="PTHR43692">
    <property type="entry name" value="UDP-N-ACETYLMURAMOYLALANINE--D-GLUTAMATE LIGASE"/>
    <property type="match status" value="1"/>
</dbReference>
<dbReference type="PROSITE" id="PS01011">
    <property type="entry name" value="FOLYLPOLYGLU_SYNT_1"/>
    <property type="match status" value="1"/>
</dbReference>
<keyword evidence="5 9" id="KW-0132">Cell division</keyword>
<evidence type="ECO:0000256" key="4">
    <source>
        <dbReference type="ARBA" id="ARBA00022598"/>
    </source>
</evidence>
<organism evidence="13 14">
    <name type="scientific">Maricaulis salignorans</name>
    <dbReference type="NCBI Taxonomy" id="144026"/>
    <lineage>
        <taxon>Bacteria</taxon>
        <taxon>Pseudomonadati</taxon>
        <taxon>Pseudomonadota</taxon>
        <taxon>Alphaproteobacteria</taxon>
        <taxon>Maricaulales</taxon>
        <taxon>Maricaulaceae</taxon>
        <taxon>Maricaulis</taxon>
    </lineage>
</organism>
<evidence type="ECO:0000256" key="3">
    <source>
        <dbReference type="ARBA" id="ARBA00022490"/>
    </source>
</evidence>
<feature type="domain" description="Mur ligase C-terminal" evidence="11">
    <location>
        <begin position="326"/>
        <end position="439"/>
    </location>
</feature>
<dbReference type="GO" id="GO:0051301">
    <property type="term" value="P:cell division"/>
    <property type="evidence" value="ECO:0007669"/>
    <property type="project" value="UniProtKB-KW"/>
</dbReference>
<gene>
    <name evidence="9" type="primary">murD</name>
    <name evidence="13" type="ORF">SAMN04488568_10971</name>
</gene>
<evidence type="ECO:0000256" key="6">
    <source>
        <dbReference type="ARBA" id="ARBA00022741"/>
    </source>
</evidence>
<dbReference type="HAMAP" id="MF_00639">
    <property type="entry name" value="MurD"/>
    <property type="match status" value="1"/>
</dbReference>
<evidence type="ECO:0000256" key="7">
    <source>
        <dbReference type="ARBA" id="ARBA00022840"/>
    </source>
</evidence>
<dbReference type="InterPro" id="IPR036615">
    <property type="entry name" value="Mur_ligase_C_dom_sf"/>
</dbReference>
<dbReference type="STRING" id="144026.SAMN04488568_10971"/>
<dbReference type="Pfam" id="PF21799">
    <property type="entry name" value="MurD-like_N"/>
    <property type="match status" value="1"/>
</dbReference>
<feature type="domain" description="Mur ligase central" evidence="12">
    <location>
        <begin position="121"/>
        <end position="304"/>
    </location>
</feature>
<keyword evidence="7 9" id="KW-0067">ATP-binding</keyword>
<proteinExistence type="inferred from homology"/>
<keyword evidence="9 10" id="KW-0961">Cell wall biogenesis/degradation</keyword>
<dbReference type="Gene3D" id="3.40.1190.10">
    <property type="entry name" value="Mur-like, catalytic domain"/>
    <property type="match status" value="1"/>
</dbReference>
<evidence type="ECO:0000259" key="12">
    <source>
        <dbReference type="Pfam" id="PF08245"/>
    </source>
</evidence>
<dbReference type="Pfam" id="PF08245">
    <property type="entry name" value="Mur_ligase_M"/>
    <property type="match status" value="1"/>
</dbReference>
<dbReference type="Proteomes" id="UP000199759">
    <property type="component" value="Unassembled WGS sequence"/>
</dbReference>
<dbReference type="NCBIfam" id="TIGR01087">
    <property type="entry name" value="murD"/>
    <property type="match status" value="1"/>
</dbReference>
<dbReference type="InterPro" id="IPR004101">
    <property type="entry name" value="Mur_ligase_C"/>
</dbReference>
<keyword evidence="4 9" id="KW-0436">Ligase</keyword>
<evidence type="ECO:0000313" key="14">
    <source>
        <dbReference type="Proteomes" id="UP000199759"/>
    </source>
</evidence>
<dbReference type="GO" id="GO:0005737">
    <property type="term" value="C:cytoplasm"/>
    <property type="evidence" value="ECO:0007669"/>
    <property type="project" value="UniProtKB-SubCell"/>
</dbReference>
<dbReference type="GO" id="GO:0009252">
    <property type="term" value="P:peptidoglycan biosynthetic process"/>
    <property type="evidence" value="ECO:0007669"/>
    <property type="project" value="UniProtKB-UniRule"/>
</dbReference>
<keyword evidence="8 9" id="KW-0131">Cell cycle</keyword>
<dbReference type="Pfam" id="PF02875">
    <property type="entry name" value="Mur_ligase_C"/>
    <property type="match status" value="1"/>
</dbReference>
<feature type="binding site" evidence="9">
    <location>
        <begin position="123"/>
        <end position="129"/>
    </location>
    <ligand>
        <name>ATP</name>
        <dbReference type="ChEBI" id="CHEBI:30616"/>
    </ligand>
</feature>
<dbReference type="EMBL" id="FNHG01000009">
    <property type="protein sequence ID" value="SDM33630.1"/>
    <property type="molecule type" value="Genomic_DNA"/>
</dbReference>
<name>A0A1G9SE62_9PROT</name>
<evidence type="ECO:0000256" key="1">
    <source>
        <dbReference type="ARBA" id="ARBA00004496"/>
    </source>
</evidence>
<dbReference type="GO" id="GO:0008360">
    <property type="term" value="P:regulation of cell shape"/>
    <property type="evidence" value="ECO:0007669"/>
    <property type="project" value="UniProtKB-KW"/>
</dbReference>
<reference evidence="13 14" key="1">
    <citation type="submission" date="2016-10" db="EMBL/GenBank/DDBJ databases">
        <authorList>
            <person name="de Groot N.N."/>
        </authorList>
    </citation>
    <scope>NUCLEOTIDE SEQUENCE [LARGE SCALE GENOMIC DNA]</scope>
    <source>
        <strain evidence="13 14">DSM 16077</strain>
    </source>
</reference>
<comment type="catalytic activity">
    <reaction evidence="9 10">
        <text>UDP-N-acetyl-alpha-D-muramoyl-L-alanine + D-glutamate + ATP = UDP-N-acetyl-alpha-D-muramoyl-L-alanyl-D-glutamate + ADP + phosphate + H(+)</text>
        <dbReference type="Rhea" id="RHEA:16429"/>
        <dbReference type="ChEBI" id="CHEBI:15378"/>
        <dbReference type="ChEBI" id="CHEBI:29986"/>
        <dbReference type="ChEBI" id="CHEBI:30616"/>
        <dbReference type="ChEBI" id="CHEBI:43474"/>
        <dbReference type="ChEBI" id="CHEBI:83898"/>
        <dbReference type="ChEBI" id="CHEBI:83900"/>
        <dbReference type="ChEBI" id="CHEBI:456216"/>
        <dbReference type="EC" id="6.3.2.9"/>
    </reaction>
</comment>
<dbReference type="UniPathway" id="UPA00219"/>
<dbReference type="GO" id="GO:0005524">
    <property type="term" value="F:ATP binding"/>
    <property type="evidence" value="ECO:0007669"/>
    <property type="project" value="UniProtKB-UniRule"/>
</dbReference>
<dbReference type="Gene3D" id="3.40.50.720">
    <property type="entry name" value="NAD(P)-binding Rossmann-like Domain"/>
    <property type="match status" value="1"/>
</dbReference>
<dbReference type="EC" id="6.3.2.9" evidence="9 10"/>
<evidence type="ECO:0000256" key="8">
    <source>
        <dbReference type="ARBA" id="ARBA00023306"/>
    </source>
</evidence>
<protein>
    <recommendedName>
        <fullName evidence="9 10">UDP-N-acetylmuramoylalanine--D-glutamate ligase</fullName>
        <ecNumber evidence="9 10">6.3.2.9</ecNumber>
    </recommendedName>
    <alternativeName>
        <fullName evidence="9">D-glutamic acid-adding enzyme</fullName>
    </alternativeName>
    <alternativeName>
        <fullName evidence="9">UDP-N-acetylmuramoyl-L-alanyl-D-glutamate synthetase</fullName>
    </alternativeName>
</protein>
<keyword evidence="14" id="KW-1185">Reference proteome</keyword>
<dbReference type="SUPFAM" id="SSF51984">
    <property type="entry name" value="MurCD N-terminal domain"/>
    <property type="match status" value="1"/>
</dbReference>
<sequence length="474" mass="50121">MIPVHAFKGRRVAVFGLGRTGLATVRALLAGGAEVSAWDDSDASRAAAEAEGLVLDDLNRRDWGDIAALVLSPGVPLTHPKPHRMVELAHAVGAPVIGDIELFALEVLAMPAKRRPKIIGITGTNGKSTTTALIGHILREAGRNVTVAGNIGDAVLAQEPPRPGSYFVLELSSYQIDLTRSLECDVAILLNMTPDHIDRHGDFAGYFSAKQRLFAMQGEAGIAVIGVDDDPTRDYYSRLRMKRPDAQVLPISAGRVVSRGVYALGDQVYEALDIAPRPVLQLSRARALPGRHNAQNIAAALAAVRVLGIGSRVAAEAIESFGGLAHRQEEVGQLGGVRFINDSKATNAEAAMQALACYDPIYWIAGGRPKSGGLAALAHLYPRIAKAYLIGEAEARFAKDLDGKLAYERCGDLATATAAACRDAIADGRPGAVVLLSPAAASFDQFAHFEARGDAFRALVAALEWPASPAGPDQ</sequence>
<dbReference type="GO" id="GO:0004326">
    <property type="term" value="F:tetrahydrofolylpolyglutamate synthase activity"/>
    <property type="evidence" value="ECO:0007669"/>
    <property type="project" value="InterPro"/>
</dbReference>
<dbReference type="PANTHER" id="PTHR43692:SF1">
    <property type="entry name" value="UDP-N-ACETYLMURAMOYLALANINE--D-GLUTAMATE LIGASE"/>
    <property type="match status" value="1"/>
</dbReference>
<comment type="similarity">
    <text evidence="9">Belongs to the MurCDEF family.</text>
</comment>
<comment type="pathway">
    <text evidence="2 9 10">Cell wall biogenesis; peptidoglycan biosynthesis.</text>
</comment>
<evidence type="ECO:0000313" key="13">
    <source>
        <dbReference type="EMBL" id="SDM33630.1"/>
    </source>
</evidence>
<dbReference type="GO" id="GO:0008764">
    <property type="term" value="F:UDP-N-acetylmuramoylalanine-D-glutamate ligase activity"/>
    <property type="evidence" value="ECO:0007669"/>
    <property type="project" value="UniProtKB-UniRule"/>
</dbReference>
<evidence type="ECO:0000256" key="10">
    <source>
        <dbReference type="RuleBase" id="RU003664"/>
    </source>
</evidence>
<dbReference type="SUPFAM" id="SSF53244">
    <property type="entry name" value="MurD-like peptide ligases, peptide-binding domain"/>
    <property type="match status" value="1"/>
</dbReference>
<dbReference type="InterPro" id="IPR018109">
    <property type="entry name" value="Folylpolyglutamate_synth_CS"/>
</dbReference>
<comment type="function">
    <text evidence="9 10">Cell wall formation. Catalyzes the addition of glutamate to the nucleotide precursor UDP-N-acetylmuramoyl-L-alanine (UMA).</text>
</comment>
<keyword evidence="6 9" id="KW-0547">Nucleotide-binding</keyword>